<dbReference type="Ensembl" id="ENSZLMT00000017169.1">
    <property type="protein sequence ID" value="ENSZLMP00000016703.1"/>
    <property type="gene ID" value="ENSZLMG00000011597.1"/>
</dbReference>
<evidence type="ECO:0000256" key="4">
    <source>
        <dbReference type="ARBA" id="ARBA00023136"/>
    </source>
</evidence>
<keyword evidence="3" id="KW-1133">Transmembrane helix</keyword>
<feature type="domain" description="GPCR family 3 nine cysteines" evidence="8">
    <location>
        <begin position="291"/>
        <end position="329"/>
    </location>
</feature>
<dbReference type="InterPro" id="IPR038550">
    <property type="entry name" value="GPCR_3_9-Cys_sf"/>
</dbReference>
<dbReference type="PANTHER" id="PTHR24060">
    <property type="entry name" value="METABOTROPIC GLUTAMATE RECEPTOR"/>
    <property type="match status" value="1"/>
</dbReference>
<dbReference type="InterPro" id="IPR050726">
    <property type="entry name" value="mGluR"/>
</dbReference>
<dbReference type="Pfam" id="PF07562">
    <property type="entry name" value="NCD3G"/>
    <property type="match status" value="1"/>
</dbReference>
<keyword evidence="6" id="KW-0325">Glycoprotein</keyword>
<dbReference type="PRINTS" id="PR00593">
    <property type="entry name" value="MTABOTROPICR"/>
</dbReference>
<dbReference type="InterPro" id="IPR001828">
    <property type="entry name" value="ANF_lig-bd_rcpt"/>
</dbReference>
<reference evidence="9" key="1">
    <citation type="submission" date="2025-08" db="UniProtKB">
        <authorList>
            <consortium name="Ensembl"/>
        </authorList>
    </citation>
    <scope>IDENTIFICATION</scope>
</reference>
<dbReference type="Gene3D" id="2.10.50.30">
    <property type="entry name" value="GPCR, family 3, nine cysteines domain"/>
    <property type="match status" value="1"/>
</dbReference>
<dbReference type="InterPro" id="IPR011500">
    <property type="entry name" value="GPCR_3_9-Cys_dom"/>
</dbReference>
<evidence type="ECO:0000259" key="8">
    <source>
        <dbReference type="Pfam" id="PF07562"/>
    </source>
</evidence>
<dbReference type="Pfam" id="PF01094">
    <property type="entry name" value="ANF_receptor"/>
    <property type="match status" value="1"/>
</dbReference>
<evidence type="ECO:0000256" key="3">
    <source>
        <dbReference type="ARBA" id="ARBA00022989"/>
    </source>
</evidence>
<evidence type="ECO:0000259" key="7">
    <source>
        <dbReference type="Pfam" id="PF01094"/>
    </source>
</evidence>
<feature type="domain" description="Receptor ligand binding region" evidence="7">
    <location>
        <begin position="1"/>
        <end position="257"/>
    </location>
</feature>
<sequence>MVAVVRALGWSYVSTLASEGNYGESGVEAFVQSSREAGGLCIAQSIKIPREPKPGEFAKVIGRLMETSTARGVVLFANEDDIRRVLQAATLANLSGHFSWVGSDSWGAKMAPVQGLEEAADGAITILPKRASVPGEGLGGLGGTGEDWEGLGPSPSCPNGVCGPTGRERIGRDSPYEQEGKVQFVIDAVLAMAHGLHSLLGEACPGGGLCAHMDPPDGRRLLTHIRRVAFNGSAGTPVSFNENGDAPGRYDIFQFQGGNGTGAYRAVGQWVQGLHLQEDAMAWGSNSSSPPPSVCSLPCGPGERKKPVKGVPCCWHCELCGGYQYRADLLTC</sequence>
<proteinExistence type="predicted"/>
<dbReference type="Gene3D" id="3.40.50.2300">
    <property type="match status" value="2"/>
</dbReference>
<dbReference type="GO" id="GO:0004930">
    <property type="term" value="F:G protein-coupled receptor activity"/>
    <property type="evidence" value="ECO:0007669"/>
    <property type="project" value="InterPro"/>
</dbReference>
<accession>A0A8D2QU07</accession>
<dbReference type="GO" id="GO:0016020">
    <property type="term" value="C:membrane"/>
    <property type="evidence" value="ECO:0007669"/>
    <property type="project" value="UniProtKB-SubCell"/>
</dbReference>
<evidence type="ECO:0000256" key="6">
    <source>
        <dbReference type="ARBA" id="ARBA00023180"/>
    </source>
</evidence>
<dbReference type="InterPro" id="IPR028082">
    <property type="entry name" value="Peripla_BP_I"/>
</dbReference>
<keyword evidence="10" id="KW-1185">Reference proteome</keyword>
<dbReference type="AlphaFoldDB" id="A0A8D2QU07"/>
<dbReference type="FunFam" id="3.40.50.2300:FF:000009">
    <property type="entry name" value="Glutamate receptor, metabotropic 4"/>
    <property type="match status" value="1"/>
</dbReference>
<organism evidence="9 10">
    <name type="scientific">Zosterops lateralis melanops</name>
    <dbReference type="NCBI Taxonomy" id="1220523"/>
    <lineage>
        <taxon>Eukaryota</taxon>
        <taxon>Metazoa</taxon>
        <taxon>Chordata</taxon>
        <taxon>Craniata</taxon>
        <taxon>Vertebrata</taxon>
        <taxon>Euteleostomi</taxon>
        <taxon>Archelosauria</taxon>
        <taxon>Archosauria</taxon>
        <taxon>Dinosauria</taxon>
        <taxon>Saurischia</taxon>
        <taxon>Theropoda</taxon>
        <taxon>Coelurosauria</taxon>
        <taxon>Aves</taxon>
        <taxon>Neognathae</taxon>
        <taxon>Neoaves</taxon>
        <taxon>Telluraves</taxon>
        <taxon>Australaves</taxon>
        <taxon>Passeriformes</taxon>
        <taxon>Sylvioidea</taxon>
        <taxon>Zosteropidae</taxon>
        <taxon>Zosterops</taxon>
    </lineage>
</organism>
<keyword evidence="4" id="KW-0472">Membrane</keyword>
<evidence type="ECO:0000256" key="5">
    <source>
        <dbReference type="ARBA" id="ARBA00023157"/>
    </source>
</evidence>
<reference evidence="9" key="2">
    <citation type="submission" date="2025-09" db="UniProtKB">
        <authorList>
            <consortium name="Ensembl"/>
        </authorList>
    </citation>
    <scope>IDENTIFICATION</scope>
</reference>
<dbReference type="InterPro" id="IPR000162">
    <property type="entry name" value="GPCR_3_mtglu_rcpt"/>
</dbReference>
<keyword evidence="5" id="KW-1015">Disulfide bond</keyword>
<evidence type="ECO:0000313" key="9">
    <source>
        <dbReference type="Ensembl" id="ENSZLMP00000016703.1"/>
    </source>
</evidence>
<evidence type="ECO:0000256" key="2">
    <source>
        <dbReference type="ARBA" id="ARBA00022692"/>
    </source>
</evidence>
<protein>
    <submittedName>
        <fullName evidence="9">Glutamate metabotropic receptor 6</fullName>
    </submittedName>
</protein>
<name>A0A8D2QU07_ZOSLA</name>
<comment type="subcellular location">
    <subcellularLocation>
        <location evidence="1">Membrane</location>
    </subcellularLocation>
</comment>
<dbReference type="Proteomes" id="UP000694401">
    <property type="component" value="Unassembled WGS sequence"/>
</dbReference>
<keyword evidence="2" id="KW-0812">Transmembrane</keyword>
<dbReference type="SUPFAM" id="SSF53822">
    <property type="entry name" value="Periplasmic binding protein-like I"/>
    <property type="match status" value="1"/>
</dbReference>
<evidence type="ECO:0000256" key="1">
    <source>
        <dbReference type="ARBA" id="ARBA00004370"/>
    </source>
</evidence>
<evidence type="ECO:0000313" key="10">
    <source>
        <dbReference type="Proteomes" id="UP000694401"/>
    </source>
</evidence>